<dbReference type="GeneID" id="9816818"/>
<sequence length="205" mass="23085">MNVFYFSIFTLLLLAFPASSQGTRVKRDLSPDVQKKLVDELNKDRQELGKKTKLTFAPLKYNATLEKMIDGFASKNPCEAREDDELHYSFAILKVNDAGTKIIKETPRDKLFILDLFNPRQTSIACSKSLKCTFPYQIDPSIQIEFSKVCILGPFGKNGRIDEEMNKKLVKAGTPSVSKYADIIGTASSTSYLFAMILIICVIFF</sequence>
<feature type="transmembrane region" description="Helical" evidence="1">
    <location>
        <begin position="183"/>
        <end position="204"/>
    </location>
</feature>
<evidence type="ECO:0000313" key="3">
    <source>
        <dbReference type="EMBL" id="EFP00505.1"/>
    </source>
</evidence>
<organism evidence="4">
    <name type="scientific">Caenorhabditis remanei</name>
    <name type="common">Caenorhabditis vulgaris</name>
    <dbReference type="NCBI Taxonomy" id="31234"/>
    <lineage>
        <taxon>Eukaryota</taxon>
        <taxon>Metazoa</taxon>
        <taxon>Ecdysozoa</taxon>
        <taxon>Nematoda</taxon>
        <taxon>Chromadorea</taxon>
        <taxon>Rhabditida</taxon>
        <taxon>Rhabditina</taxon>
        <taxon>Rhabditomorpha</taxon>
        <taxon>Rhabditoidea</taxon>
        <taxon>Rhabditidae</taxon>
        <taxon>Peloderinae</taxon>
        <taxon>Caenorhabditis</taxon>
    </lineage>
</organism>
<dbReference type="RefSeq" id="XP_003105447.2">
    <property type="nucleotide sequence ID" value="XM_003105399.2"/>
</dbReference>
<name>E3MEI8_CAERE</name>
<keyword evidence="1" id="KW-0812">Transmembrane</keyword>
<dbReference type="KEGG" id="crq:GCK72_012174"/>
<dbReference type="InParanoid" id="E3MEI8"/>
<evidence type="ECO:0000256" key="1">
    <source>
        <dbReference type="SAM" id="Phobius"/>
    </source>
</evidence>
<accession>E3MEI8</accession>
<feature type="signal peptide" evidence="2">
    <location>
        <begin position="1"/>
        <end position="22"/>
    </location>
</feature>
<evidence type="ECO:0000256" key="2">
    <source>
        <dbReference type="SAM" id="SignalP"/>
    </source>
</evidence>
<gene>
    <name evidence="3" type="ORF">CRE_21736</name>
</gene>
<dbReference type="Proteomes" id="UP000008281">
    <property type="component" value="Unassembled WGS sequence"/>
</dbReference>
<dbReference type="HOGENOM" id="CLU_102672_0_0_1"/>
<protein>
    <submittedName>
        <fullName evidence="3">Uncharacterized protein</fullName>
    </submittedName>
</protein>
<feature type="chain" id="PRO_5003176684" evidence="2">
    <location>
        <begin position="23"/>
        <end position="205"/>
    </location>
</feature>
<proteinExistence type="predicted"/>
<keyword evidence="2" id="KW-0732">Signal</keyword>
<dbReference type="EMBL" id="DS268439">
    <property type="protein sequence ID" value="EFP00505.1"/>
    <property type="molecule type" value="Genomic_DNA"/>
</dbReference>
<dbReference type="OrthoDB" id="5902982at2759"/>
<reference evidence="3" key="1">
    <citation type="submission" date="2007-07" db="EMBL/GenBank/DDBJ databases">
        <title>PCAP assembly of the Caenorhabditis remanei genome.</title>
        <authorList>
            <consortium name="The Caenorhabditis remanei Sequencing Consortium"/>
            <person name="Wilson R.K."/>
        </authorList>
    </citation>
    <scope>NUCLEOTIDE SEQUENCE [LARGE SCALE GENOMIC DNA]</scope>
    <source>
        <strain evidence="3">PB4641</strain>
    </source>
</reference>
<evidence type="ECO:0000313" key="4">
    <source>
        <dbReference type="Proteomes" id="UP000008281"/>
    </source>
</evidence>
<dbReference type="CTD" id="9816818"/>
<keyword evidence="4" id="KW-1185">Reference proteome</keyword>
<keyword evidence="1" id="KW-0472">Membrane</keyword>
<dbReference type="OMA" id="PCEARED"/>
<dbReference type="AlphaFoldDB" id="E3MEI8"/>
<keyword evidence="1" id="KW-1133">Transmembrane helix</keyword>